<dbReference type="AlphaFoldDB" id="G9QJM6"/>
<dbReference type="Proteomes" id="UP000011747">
    <property type="component" value="Unassembled WGS sequence"/>
</dbReference>
<protein>
    <recommendedName>
        <fullName evidence="1">Glycosyltransferase 2-like domain-containing protein</fullName>
    </recommendedName>
</protein>
<accession>G9QJM6</accession>
<evidence type="ECO:0000259" key="1">
    <source>
        <dbReference type="Pfam" id="PF00535"/>
    </source>
</evidence>
<dbReference type="Gene3D" id="3.90.550.10">
    <property type="entry name" value="Spore Coat Polysaccharide Biosynthesis Protein SpsA, Chain A"/>
    <property type="match status" value="1"/>
</dbReference>
<dbReference type="InterPro" id="IPR050834">
    <property type="entry name" value="Glycosyltransf_2"/>
</dbReference>
<comment type="caution">
    <text evidence="2">The sequence shown here is derived from an EMBL/GenBank/DDBJ whole genome shotgun (WGS) entry which is preliminary data.</text>
</comment>
<dbReference type="SUPFAM" id="SSF53448">
    <property type="entry name" value="Nucleotide-diphospho-sugar transferases"/>
    <property type="match status" value="1"/>
</dbReference>
<dbReference type="EMBL" id="ACWF01000062">
    <property type="protein sequence ID" value="EHL78624.1"/>
    <property type="molecule type" value="Genomic_DNA"/>
</dbReference>
<dbReference type="PATRIC" id="fig|665952.3.peg.1192"/>
<dbReference type="InterPro" id="IPR029044">
    <property type="entry name" value="Nucleotide-diphossugar_trans"/>
</dbReference>
<sequence>MKISLVLATKNRKVELERFLNSLSIQIYKNIELIIVDQNDDERLIPIINKFSNELKIIHVKSKPGLSVARNKGLNYISGDIVGFPDDDCWYDNKLLLKINNFFKNNLDLDGITGRATDEKGEDSIGIFDKVPGLINKYNVWYRANSNTIFFRKKVINTIGGFDEQLGVGSGTLWGSAEDIDYPLRAIKKGFKVYFNPELTVFHEKTFEKSYKKDSPKKVNQKVFYYSAGMGRVLKKHNYPFWYVTYKIIRPLIGACVFFSIGKFRRASHSWNVFKGRLRGWISL</sequence>
<feature type="domain" description="Glycosyltransferase 2-like" evidence="1">
    <location>
        <begin position="4"/>
        <end position="120"/>
    </location>
</feature>
<evidence type="ECO:0000313" key="3">
    <source>
        <dbReference type="Proteomes" id="UP000011747"/>
    </source>
</evidence>
<keyword evidence="3" id="KW-1185">Reference proteome</keyword>
<dbReference type="PANTHER" id="PTHR43685:SF2">
    <property type="entry name" value="GLYCOSYLTRANSFERASE 2-LIKE DOMAIN-CONTAINING PROTEIN"/>
    <property type="match status" value="1"/>
</dbReference>
<dbReference type="RefSeq" id="WP_003353497.1">
    <property type="nucleotide sequence ID" value="NZ_JH414747.1"/>
</dbReference>
<dbReference type="InterPro" id="IPR001173">
    <property type="entry name" value="Glyco_trans_2-like"/>
</dbReference>
<gene>
    <name evidence="2" type="ORF">HMPREF1015_01909</name>
</gene>
<dbReference type="HOGENOM" id="CLU_025996_19_7_9"/>
<name>G9QJM6_9BACI</name>
<reference evidence="2 3" key="1">
    <citation type="submission" date="2011-09" db="EMBL/GenBank/DDBJ databases">
        <title>The Genome Sequence of Bacillus smithii 7_3_47FAA.</title>
        <authorList>
            <consortium name="The Broad Institute Genome Sequencing Platform"/>
            <person name="Earl A."/>
            <person name="Ward D."/>
            <person name="Feldgarden M."/>
            <person name="Gevers D."/>
            <person name="Daigneault M."/>
            <person name="Strauss J."/>
            <person name="Allen-Vercoe E."/>
            <person name="Young S.K."/>
            <person name="Zeng Q."/>
            <person name="Gargeya S."/>
            <person name="Fitzgerald M."/>
            <person name="Haas B."/>
            <person name="Abouelleil A."/>
            <person name="Alvarado L."/>
            <person name="Arachchi H.M."/>
            <person name="Berlin A."/>
            <person name="Brown A."/>
            <person name="Chapman S.B."/>
            <person name="Chen Z."/>
            <person name="Dunbar C."/>
            <person name="Freedman E."/>
            <person name="Gearin G."/>
            <person name="Goldberg J."/>
            <person name="Griggs A."/>
            <person name="Gujja S."/>
            <person name="Heiman D."/>
            <person name="Howarth C."/>
            <person name="Larson L."/>
            <person name="Lui A."/>
            <person name="MacDonald P.J.P."/>
            <person name="Montmayeur A."/>
            <person name="Murphy C."/>
            <person name="Neiman D."/>
            <person name="Pearson M."/>
            <person name="Priest M."/>
            <person name="Roberts A."/>
            <person name="Saif S."/>
            <person name="Shea T."/>
            <person name="Shenoy N."/>
            <person name="Sisk P."/>
            <person name="Stolte C."/>
            <person name="Sykes S."/>
            <person name="Wortman J."/>
            <person name="Nusbaum C."/>
            <person name="Birren B."/>
        </authorList>
    </citation>
    <scope>NUCLEOTIDE SEQUENCE [LARGE SCALE GENOMIC DNA]</scope>
    <source>
        <strain evidence="2 3">7_3_47FAA</strain>
    </source>
</reference>
<organism evidence="2 3">
    <name type="scientific">Bacillus smithii 7_3_47FAA</name>
    <dbReference type="NCBI Taxonomy" id="665952"/>
    <lineage>
        <taxon>Bacteria</taxon>
        <taxon>Bacillati</taxon>
        <taxon>Bacillota</taxon>
        <taxon>Bacilli</taxon>
        <taxon>Bacillales</taxon>
        <taxon>Bacillaceae</taxon>
        <taxon>Bacillus</taxon>
    </lineage>
</organism>
<proteinExistence type="predicted"/>
<dbReference type="PANTHER" id="PTHR43685">
    <property type="entry name" value="GLYCOSYLTRANSFERASE"/>
    <property type="match status" value="1"/>
</dbReference>
<dbReference type="Pfam" id="PF00535">
    <property type="entry name" value="Glycos_transf_2"/>
    <property type="match status" value="1"/>
</dbReference>
<evidence type="ECO:0000313" key="2">
    <source>
        <dbReference type="EMBL" id="EHL78624.1"/>
    </source>
</evidence>